<feature type="domain" description="Transcription factor NusA N-terminal" evidence="2">
    <location>
        <begin position="3"/>
        <end position="43"/>
    </location>
</feature>
<dbReference type="GO" id="GO:0005829">
    <property type="term" value="C:cytosol"/>
    <property type="evidence" value="ECO:0007669"/>
    <property type="project" value="TreeGrafter"/>
</dbReference>
<evidence type="ECO:0000256" key="1">
    <source>
        <dbReference type="ARBA" id="ARBA00022884"/>
    </source>
</evidence>
<reference evidence="3 4" key="1">
    <citation type="journal article" date="2018" name="Vet. Microbiol.">
        <title>Clonal diversity and geographic distribution of methicillin-resistant Staphylococcus pseudintermedius from Australian animals: Discovery of novel sequence types.</title>
        <authorList>
            <person name="Worthing K.A."/>
            <person name="Abraham S."/>
            <person name="Coombs G.W."/>
            <person name="Pang S."/>
            <person name="Saputra S."/>
            <person name="Jordan D."/>
            <person name="Trott D.J."/>
            <person name="Norris J.M."/>
        </authorList>
    </citation>
    <scope>NUCLEOTIDE SEQUENCE [LARGE SCALE GENOMIC DNA]</scope>
    <source>
        <strain evidence="3 4">ST525 1</strain>
    </source>
</reference>
<dbReference type="Pfam" id="PF08529">
    <property type="entry name" value="NusA_N"/>
    <property type="match status" value="1"/>
</dbReference>
<feature type="non-terminal residue" evidence="3">
    <location>
        <position position="106"/>
    </location>
</feature>
<dbReference type="InterPro" id="IPR030842">
    <property type="entry name" value="TF_NusA_bacterial"/>
</dbReference>
<evidence type="ECO:0000313" key="4">
    <source>
        <dbReference type="Proteomes" id="UP000246800"/>
    </source>
</evidence>
<organism evidence="3 4">
    <name type="scientific">Staphylococcus pseudintermedius</name>
    <dbReference type="NCBI Taxonomy" id="283734"/>
    <lineage>
        <taxon>Bacteria</taxon>
        <taxon>Bacillati</taxon>
        <taxon>Bacillota</taxon>
        <taxon>Bacilli</taxon>
        <taxon>Bacillales</taxon>
        <taxon>Staphylococcaceae</taxon>
        <taxon>Staphylococcus</taxon>
        <taxon>Staphylococcus intermedius group</taxon>
    </lineage>
</organism>
<dbReference type="GO" id="GO:0006353">
    <property type="term" value="P:DNA-templated transcription termination"/>
    <property type="evidence" value="ECO:0007669"/>
    <property type="project" value="InterPro"/>
</dbReference>
<evidence type="ECO:0000313" key="3">
    <source>
        <dbReference type="EMBL" id="PWZ71417.1"/>
    </source>
</evidence>
<dbReference type="InterPro" id="IPR036555">
    <property type="entry name" value="NusA_N_sf"/>
</dbReference>
<dbReference type="CDD" id="cd04455">
    <property type="entry name" value="S1_NusA"/>
    <property type="match status" value="1"/>
</dbReference>
<dbReference type="SUPFAM" id="SSF69705">
    <property type="entry name" value="Transcription factor NusA, N-terminal domain"/>
    <property type="match status" value="1"/>
</dbReference>
<dbReference type="Proteomes" id="UP000246800">
    <property type="component" value="Unassembled WGS sequence"/>
</dbReference>
<evidence type="ECO:0000259" key="2">
    <source>
        <dbReference type="Pfam" id="PF08529"/>
    </source>
</evidence>
<dbReference type="InterPro" id="IPR013735">
    <property type="entry name" value="TF_NusA_N"/>
</dbReference>
<proteinExistence type="predicted"/>
<gene>
    <name evidence="3" type="primary">nusA</name>
    <name evidence="3" type="ORF">DD902_13755</name>
</gene>
<sequence>VKNPAYEIGDIYEEDVTPKDFGRVGAKAAKQAVMQRLRDAEREILFEEFIDKEEDILTGIIDRVDHRYVYVNLGRIEAVLSEAERSLNEKYIPNERIKVYVNKVEQ</sequence>
<keyword evidence="1" id="KW-0694">RNA-binding</keyword>
<dbReference type="GO" id="GO:0003700">
    <property type="term" value="F:DNA-binding transcription factor activity"/>
    <property type="evidence" value="ECO:0007669"/>
    <property type="project" value="InterPro"/>
</dbReference>
<dbReference type="SUPFAM" id="SSF50249">
    <property type="entry name" value="Nucleic acid-binding proteins"/>
    <property type="match status" value="1"/>
</dbReference>
<dbReference type="InterPro" id="IPR012340">
    <property type="entry name" value="NA-bd_OB-fold"/>
</dbReference>
<dbReference type="PANTHER" id="PTHR22648">
    <property type="entry name" value="TRANSCRIPTION TERMINATION FACTOR NUSA"/>
    <property type="match status" value="1"/>
</dbReference>
<name>A0A317YM46_STAPS</name>
<dbReference type="PANTHER" id="PTHR22648:SF0">
    <property type="entry name" value="TRANSCRIPTION TERMINATION_ANTITERMINATION PROTEIN NUSA"/>
    <property type="match status" value="1"/>
</dbReference>
<dbReference type="Gene3D" id="2.40.50.140">
    <property type="entry name" value="Nucleic acid-binding proteins"/>
    <property type="match status" value="1"/>
</dbReference>
<dbReference type="GO" id="GO:0031564">
    <property type="term" value="P:transcription antitermination"/>
    <property type="evidence" value="ECO:0007669"/>
    <property type="project" value="InterPro"/>
</dbReference>
<dbReference type="RefSeq" id="WP_274541595.1">
    <property type="nucleotide sequence ID" value="NZ_QEIT01000314.1"/>
</dbReference>
<dbReference type="GO" id="GO:0003723">
    <property type="term" value="F:RNA binding"/>
    <property type="evidence" value="ECO:0007669"/>
    <property type="project" value="UniProtKB-KW"/>
</dbReference>
<protein>
    <submittedName>
        <fullName evidence="3">Transcription termination/antitermination protein NusA</fullName>
    </submittedName>
</protein>
<dbReference type="AlphaFoldDB" id="A0A317YM46"/>
<dbReference type="Gene3D" id="3.30.1480.10">
    <property type="entry name" value="NusA, N-terminal domain"/>
    <property type="match status" value="1"/>
</dbReference>
<feature type="non-terminal residue" evidence="3">
    <location>
        <position position="1"/>
    </location>
</feature>
<dbReference type="EMBL" id="QEIT01000314">
    <property type="protein sequence ID" value="PWZ71417.1"/>
    <property type="molecule type" value="Genomic_DNA"/>
</dbReference>
<accession>A0A317YM46</accession>
<comment type="caution">
    <text evidence="3">The sequence shown here is derived from an EMBL/GenBank/DDBJ whole genome shotgun (WGS) entry which is preliminary data.</text>
</comment>